<keyword evidence="3" id="KW-1003">Cell membrane</keyword>
<comment type="subcellular location">
    <subcellularLocation>
        <location evidence="1 7">Cell membrane</location>
        <topology evidence="1 7">Multi-pass membrane protein</topology>
    </subcellularLocation>
</comment>
<feature type="transmembrane region" description="Helical" evidence="7">
    <location>
        <begin position="9"/>
        <end position="30"/>
    </location>
</feature>
<keyword evidence="4 7" id="KW-0812">Transmembrane</keyword>
<sequence>MFAYIIRRILYAFPILLGVNALTFSLFFLVNTPDDMARMHLGTKHITQEAVDTWKEERGYDRALLWNDGAKGIDKVTDTIFFDKSFSLFAFEFGQADDGRDIGADIEARMWPSLAIAIPIFIIGILVNVTFAMLMVFFRASYLDLSGVILCVILMSISGLFYIIGGQFLVGKTMQLVPVSGYETGFGALKFIILPVLIGIVSGIGTGSRWYRTLFLEEVTKDYVRTARAKGLSEIRVLFSHVLKNAMIPILTGAVVVLPTLFMGSLILESFFGIPGLGSYTIDAIQAQDFAIVRAMVFLGSVLYILGLVLTDISYTLVDPRVRLDR</sequence>
<dbReference type="GO" id="GO:0005886">
    <property type="term" value="C:plasma membrane"/>
    <property type="evidence" value="ECO:0007669"/>
    <property type="project" value="UniProtKB-SubCell"/>
</dbReference>
<dbReference type="Proteomes" id="UP000886384">
    <property type="component" value="Unassembled WGS sequence"/>
</dbReference>
<feature type="transmembrane region" description="Helical" evidence="7">
    <location>
        <begin position="292"/>
        <end position="318"/>
    </location>
</feature>
<evidence type="ECO:0000256" key="1">
    <source>
        <dbReference type="ARBA" id="ARBA00004651"/>
    </source>
</evidence>
<dbReference type="CDD" id="cd06261">
    <property type="entry name" value="TM_PBP2"/>
    <property type="match status" value="1"/>
</dbReference>
<dbReference type="SUPFAM" id="SSF161098">
    <property type="entry name" value="MetI-like"/>
    <property type="match status" value="1"/>
</dbReference>
<keyword evidence="6 7" id="KW-0472">Membrane</keyword>
<feature type="transmembrane region" description="Helical" evidence="7">
    <location>
        <begin position="145"/>
        <end position="165"/>
    </location>
</feature>
<dbReference type="InterPro" id="IPR000515">
    <property type="entry name" value="MetI-like"/>
</dbReference>
<feature type="transmembrane region" description="Helical" evidence="7">
    <location>
        <begin position="185"/>
        <end position="205"/>
    </location>
</feature>
<accession>A0A7C1W991</accession>
<dbReference type="Pfam" id="PF19300">
    <property type="entry name" value="BPD_transp_1_N"/>
    <property type="match status" value="1"/>
</dbReference>
<evidence type="ECO:0000256" key="5">
    <source>
        <dbReference type="ARBA" id="ARBA00022989"/>
    </source>
</evidence>
<dbReference type="EMBL" id="DRHY01000321">
    <property type="protein sequence ID" value="HEC75418.1"/>
    <property type="molecule type" value="Genomic_DNA"/>
</dbReference>
<proteinExistence type="inferred from homology"/>
<evidence type="ECO:0000313" key="9">
    <source>
        <dbReference type="EMBL" id="HEC75418.1"/>
    </source>
</evidence>
<dbReference type="Pfam" id="PF00528">
    <property type="entry name" value="BPD_transp_1"/>
    <property type="match status" value="1"/>
</dbReference>
<dbReference type="GO" id="GO:0055085">
    <property type="term" value="P:transmembrane transport"/>
    <property type="evidence" value="ECO:0007669"/>
    <property type="project" value="InterPro"/>
</dbReference>
<dbReference type="PROSITE" id="PS50928">
    <property type="entry name" value="ABC_TM1"/>
    <property type="match status" value="1"/>
</dbReference>
<dbReference type="PANTHER" id="PTHR30465:SF0">
    <property type="entry name" value="OLIGOPEPTIDE TRANSPORT SYSTEM PERMEASE PROTEIN APPB"/>
    <property type="match status" value="1"/>
</dbReference>
<evidence type="ECO:0000256" key="4">
    <source>
        <dbReference type="ARBA" id="ARBA00022692"/>
    </source>
</evidence>
<protein>
    <submittedName>
        <fullName evidence="9">ABC transporter permease</fullName>
    </submittedName>
</protein>
<reference evidence="9" key="1">
    <citation type="journal article" date="2020" name="mSystems">
        <title>Genome- and Community-Level Interaction Insights into Carbon Utilization and Element Cycling Functions of Hydrothermarchaeota in Hydrothermal Sediment.</title>
        <authorList>
            <person name="Zhou Z."/>
            <person name="Liu Y."/>
            <person name="Xu W."/>
            <person name="Pan J."/>
            <person name="Luo Z.H."/>
            <person name="Li M."/>
        </authorList>
    </citation>
    <scope>NUCLEOTIDE SEQUENCE [LARGE SCALE GENOMIC DNA]</scope>
    <source>
        <strain evidence="9">HyVt-380</strain>
    </source>
</reference>
<feature type="transmembrane region" description="Helical" evidence="7">
    <location>
        <begin position="246"/>
        <end position="272"/>
    </location>
</feature>
<evidence type="ECO:0000256" key="6">
    <source>
        <dbReference type="ARBA" id="ARBA00023136"/>
    </source>
</evidence>
<gene>
    <name evidence="9" type="ORF">ENI26_13795</name>
</gene>
<dbReference type="InterPro" id="IPR035906">
    <property type="entry name" value="MetI-like_sf"/>
</dbReference>
<dbReference type="Gene3D" id="1.10.3720.10">
    <property type="entry name" value="MetI-like"/>
    <property type="match status" value="1"/>
</dbReference>
<organism evidence="9">
    <name type="scientific">Methylophaga aminisulfidivorans</name>
    <dbReference type="NCBI Taxonomy" id="230105"/>
    <lineage>
        <taxon>Bacteria</taxon>
        <taxon>Pseudomonadati</taxon>
        <taxon>Pseudomonadota</taxon>
        <taxon>Gammaproteobacteria</taxon>
        <taxon>Thiotrichales</taxon>
        <taxon>Piscirickettsiaceae</taxon>
        <taxon>Methylophaga</taxon>
    </lineage>
</organism>
<feature type="domain" description="ABC transmembrane type-1" evidence="8">
    <location>
        <begin position="110"/>
        <end position="314"/>
    </location>
</feature>
<dbReference type="PANTHER" id="PTHR30465">
    <property type="entry name" value="INNER MEMBRANE ABC TRANSPORTER"/>
    <property type="match status" value="1"/>
</dbReference>
<dbReference type="InterPro" id="IPR045621">
    <property type="entry name" value="BPD_transp_1_N"/>
</dbReference>
<feature type="transmembrane region" description="Helical" evidence="7">
    <location>
        <begin position="114"/>
        <end position="138"/>
    </location>
</feature>
<evidence type="ECO:0000259" key="8">
    <source>
        <dbReference type="PROSITE" id="PS50928"/>
    </source>
</evidence>
<name>A0A7C1W991_9GAMM</name>
<evidence type="ECO:0000256" key="7">
    <source>
        <dbReference type="RuleBase" id="RU363032"/>
    </source>
</evidence>
<keyword evidence="2 7" id="KW-0813">Transport</keyword>
<comment type="caution">
    <text evidence="9">The sequence shown here is derived from an EMBL/GenBank/DDBJ whole genome shotgun (WGS) entry which is preliminary data.</text>
</comment>
<dbReference type="AlphaFoldDB" id="A0A7C1W991"/>
<keyword evidence="5 7" id="KW-1133">Transmembrane helix</keyword>
<evidence type="ECO:0000256" key="3">
    <source>
        <dbReference type="ARBA" id="ARBA00022475"/>
    </source>
</evidence>
<comment type="similarity">
    <text evidence="7">Belongs to the binding-protein-dependent transport system permease family.</text>
</comment>
<evidence type="ECO:0000256" key="2">
    <source>
        <dbReference type="ARBA" id="ARBA00022448"/>
    </source>
</evidence>